<feature type="region of interest" description="Disordered" evidence="1">
    <location>
        <begin position="1"/>
        <end position="36"/>
    </location>
</feature>
<evidence type="ECO:0000313" key="2">
    <source>
        <dbReference type="EMBL" id="KGL83436.1"/>
    </source>
</evidence>
<dbReference type="EMBL" id="KL896388">
    <property type="protein sequence ID" value="KGL83436.1"/>
    <property type="molecule type" value="Genomic_DNA"/>
</dbReference>
<dbReference type="Proteomes" id="UP000053641">
    <property type="component" value="Unassembled WGS sequence"/>
</dbReference>
<evidence type="ECO:0000313" key="3">
    <source>
        <dbReference type="Proteomes" id="UP000053641"/>
    </source>
</evidence>
<feature type="non-terminal residue" evidence="2">
    <location>
        <position position="1"/>
    </location>
</feature>
<gene>
    <name evidence="2" type="ORF">N309_10935</name>
</gene>
<sequence length="137" mass="15293">LYEVDNEDGAGGAQRQPQHEIEGHDHAGRLGQLFGHDLGAVDHGERAQIAIAEPQQRREGHRVHVPVEEHGLETSPRLEVAQDEQGQREGPQEDERGQQPALRPWRLDPGGDLPPAPVRKVVHQEARQRHEVLASPR</sequence>
<name>A0A099ZNL2_TINGU</name>
<proteinExistence type="predicted"/>
<protein>
    <submittedName>
        <fullName evidence="2">Uncharacterized protein</fullName>
    </submittedName>
</protein>
<feature type="compositionally biased region" description="Basic and acidic residues" evidence="1">
    <location>
        <begin position="85"/>
        <end position="97"/>
    </location>
</feature>
<feature type="compositionally biased region" description="Basic and acidic residues" evidence="1">
    <location>
        <begin position="17"/>
        <end position="28"/>
    </location>
</feature>
<feature type="region of interest" description="Disordered" evidence="1">
    <location>
        <begin position="51"/>
        <end position="137"/>
    </location>
</feature>
<organism evidence="2 3">
    <name type="scientific">Tinamus guttatus</name>
    <name type="common">White-throated tinamou</name>
    <dbReference type="NCBI Taxonomy" id="94827"/>
    <lineage>
        <taxon>Eukaryota</taxon>
        <taxon>Metazoa</taxon>
        <taxon>Chordata</taxon>
        <taxon>Craniata</taxon>
        <taxon>Vertebrata</taxon>
        <taxon>Euteleostomi</taxon>
        <taxon>Archelosauria</taxon>
        <taxon>Archosauria</taxon>
        <taxon>Dinosauria</taxon>
        <taxon>Saurischia</taxon>
        <taxon>Theropoda</taxon>
        <taxon>Coelurosauria</taxon>
        <taxon>Aves</taxon>
        <taxon>Palaeognathae</taxon>
        <taxon>Tinamiformes</taxon>
        <taxon>Tinamidae</taxon>
        <taxon>Tinamus</taxon>
    </lineage>
</organism>
<evidence type="ECO:0000256" key="1">
    <source>
        <dbReference type="SAM" id="MobiDB-lite"/>
    </source>
</evidence>
<reference evidence="2 3" key="1">
    <citation type="submission" date="2014-06" db="EMBL/GenBank/DDBJ databases">
        <title>Genome evolution of avian class.</title>
        <authorList>
            <person name="Zhang G."/>
            <person name="Li C."/>
        </authorList>
    </citation>
    <scope>NUCLEOTIDE SEQUENCE [LARGE SCALE GENOMIC DNA]</scope>
    <source>
        <strain evidence="2">BGI_N309</strain>
    </source>
</reference>
<feature type="compositionally biased region" description="Basic and acidic residues" evidence="1">
    <location>
        <begin position="122"/>
        <end position="137"/>
    </location>
</feature>
<feature type="non-terminal residue" evidence="2">
    <location>
        <position position="137"/>
    </location>
</feature>
<keyword evidence="3" id="KW-1185">Reference proteome</keyword>
<accession>A0A099ZNL2</accession>
<dbReference type="AlphaFoldDB" id="A0A099ZNL2"/>